<protein>
    <submittedName>
        <fullName evidence="3">DUF5655 domain-containing protein</fullName>
    </submittedName>
</protein>
<evidence type="ECO:0000256" key="1">
    <source>
        <dbReference type="SAM" id="MobiDB-lite"/>
    </source>
</evidence>
<organism evidence="3 4">
    <name type="scientific">Streptomyces lutosisoli</name>
    <dbReference type="NCBI Taxonomy" id="2665721"/>
    <lineage>
        <taxon>Bacteria</taxon>
        <taxon>Bacillati</taxon>
        <taxon>Actinomycetota</taxon>
        <taxon>Actinomycetes</taxon>
        <taxon>Kitasatosporales</taxon>
        <taxon>Streptomycetaceae</taxon>
        <taxon>Streptomyces</taxon>
    </lineage>
</organism>
<feature type="compositionally biased region" description="Polar residues" evidence="1">
    <location>
        <begin position="7"/>
        <end position="19"/>
    </location>
</feature>
<dbReference type="RefSeq" id="WP_381251417.1">
    <property type="nucleotide sequence ID" value="NZ_JBHTBI010000006.1"/>
</dbReference>
<evidence type="ECO:0000259" key="2">
    <source>
        <dbReference type="Pfam" id="PF18899"/>
    </source>
</evidence>
<feature type="domain" description="DUF5655" evidence="2">
    <location>
        <begin position="115"/>
        <end position="201"/>
    </location>
</feature>
<evidence type="ECO:0000313" key="3">
    <source>
        <dbReference type="EMBL" id="MFD0285910.1"/>
    </source>
</evidence>
<dbReference type="EMBL" id="JBHTEC010000001">
    <property type="protein sequence ID" value="MFD0285910.1"/>
    <property type="molecule type" value="Genomic_DNA"/>
</dbReference>
<dbReference type="Proteomes" id="UP001596957">
    <property type="component" value="Unassembled WGS sequence"/>
</dbReference>
<evidence type="ECO:0000313" key="4">
    <source>
        <dbReference type="Proteomes" id="UP001596957"/>
    </source>
</evidence>
<keyword evidence="4" id="KW-1185">Reference proteome</keyword>
<dbReference type="InterPro" id="IPR043714">
    <property type="entry name" value="DUF5655"/>
</dbReference>
<gene>
    <name evidence="3" type="ORF">ACFQZP_30330</name>
</gene>
<comment type="caution">
    <text evidence="3">The sequence shown here is derived from an EMBL/GenBank/DDBJ whole genome shotgun (WGS) entry which is preliminary data.</text>
</comment>
<proteinExistence type="predicted"/>
<feature type="region of interest" description="Disordered" evidence="1">
    <location>
        <begin position="1"/>
        <end position="32"/>
    </location>
</feature>
<sequence length="253" mass="27519">MRAAAASPTTGRPDGTTSKLRAGSPRRSQFGARAAEEIDWSNPRIVCIAGSFTQHDTVTIEMIGRRIDLVGYRVFDDVLTLQLVASVAGASATARARVSNTHRPARPGSAKSVQQYLDECPQNLKDLYADLDELLLSYGDVQKETQVHYIAYRRIKNVATVLVQPRNRVLVVNLKLDPDTVELQDGFSRDVRGWGASVSGTASRCGLDRVRISIGRVACSGGASKSPDASRSQGLLRRTNPVTQQPLLAFCPR</sequence>
<name>A0ABW2VN14_9ACTN</name>
<accession>A0ABW2VN14</accession>
<reference evidence="4" key="1">
    <citation type="journal article" date="2019" name="Int. J. Syst. Evol. Microbiol.">
        <title>The Global Catalogue of Microorganisms (GCM) 10K type strain sequencing project: providing services to taxonomists for standard genome sequencing and annotation.</title>
        <authorList>
            <consortium name="The Broad Institute Genomics Platform"/>
            <consortium name="The Broad Institute Genome Sequencing Center for Infectious Disease"/>
            <person name="Wu L."/>
            <person name="Ma J."/>
        </authorList>
    </citation>
    <scope>NUCLEOTIDE SEQUENCE [LARGE SCALE GENOMIC DNA]</scope>
    <source>
        <strain evidence="4">CGMCC 4.7198</strain>
    </source>
</reference>
<dbReference type="Pfam" id="PF18899">
    <property type="entry name" value="DUF5655"/>
    <property type="match status" value="1"/>
</dbReference>